<dbReference type="PROSITE" id="PS51012">
    <property type="entry name" value="ABC_TM2"/>
    <property type="match status" value="1"/>
</dbReference>
<keyword evidence="4 9" id="KW-1003">Cell membrane</keyword>
<evidence type="ECO:0000256" key="8">
    <source>
        <dbReference type="ARBA" id="ARBA00023136"/>
    </source>
</evidence>
<dbReference type="GO" id="GO:0005886">
    <property type="term" value="C:plasma membrane"/>
    <property type="evidence" value="ECO:0007669"/>
    <property type="project" value="UniProtKB-SubCell"/>
</dbReference>
<comment type="subcellular location">
    <subcellularLocation>
        <location evidence="1">Cell inner membrane</location>
        <topology evidence="1">Multi-pass membrane protein</topology>
    </subcellularLocation>
    <subcellularLocation>
        <location evidence="9">Cell membrane</location>
        <topology evidence="9">Multi-pass membrane protein</topology>
    </subcellularLocation>
</comment>
<evidence type="ECO:0000256" key="9">
    <source>
        <dbReference type="RuleBase" id="RU361157"/>
    </source>
</evidence>
<keyword evidence="3 9" id="KW-0813">Transport</keyword>
<evidence type="ECO:0000256" key="6">
    <source>
        <dbReference type="ARBA" id="ARBA00022692"/>
    </source>
</evidence>
<dbReference type="InterPro" id="IPR047817">
    <property type="entry name" value="ABC2_TM_bact-type"/>
</dbReference>
<feature type="transmembrane region" description="Helical" evidence="9">
    <location>
        <begin position="63"/>
        <end position="85"/>
    </location>
</feature>
<dbReference type="Pfam" id="PF01061">
    <property type="entry name" value="ABC2_membrane"/>
    <property type="match status" value="1"/>
</dbReference>
<proteinExistence type="inferred from homology"/>
<feature type="transmembrane region" description="Helical" evidence="9">
    <location>
        <begin position="207"/>
        <end position="227"/>
    </location>
</feature>
<dbReference type="Proteomes" id="UP000292685">
    <property type="component" value="Unassembled WGS sequence"/>
</dbReference>
<dbReference type="EMBL" id="SHLA01000001">
    <property type="protein sequence ID" value="RZU61544.1"/>
    <property type="molecule type" value="Genomic_DNA"/>
</dbReference>
<dbReference type="GO" id="GO:0015920">
    <property type="term" value="P:lipopolysaccharide transport"/>
    <property type="evidence" value="ECO:0007669"/>
    <property type="project" value="TreeGrafter"/>
</dbReference>
<reference evidence="11 12" key="1">
    <citation type="submission" date="2019-02" db="EMBL/GenBank/DDBJ databases">
        <title>Sequencing the genomes of 1000 actinobacteria strains.</title>
        <authorList>
            <person name="Klenk H.-P."/>
        </authorList>
    </citation>
    <scope>NUCLEOTIDE SEQUENCE [LARGE SCALE GENOMIC DNA]</scope>
    <source>
        <strain evidence="11 12">DSM 17364</strain>
    </source>
</reference>
<dbReference type="GO" id="GO:0140359">
    <property type="term" value="F:ABC-type transporter activity"/>
    <property type="evidence" value="ECO:0007669"/>
    <property type="project" value="InterPro"/>
</dbReference>
<feature type="transmembrane region" description="Helical" evidence="9">
    <location>
        <begin position="97"/>
        <end position="116"/>
    </location>
</feature>
<evidence type="ECO:0000256" key="2">
    <source>
        <dbReference type="ARBA" id="ARBA00007783"/>
    </source>
</evidence>
<evidence type="ECO:0000313" key="12">
    <source>
        <dbReference type="Proteomes" id="UP000292685"/>
    </source>
</evidence>
<evidence type="ECO:0000256" key="7">
    <source>
        <dbReference type="ARBA" id="ARBA00022989"/>
    </source>
</evidence>
<feature type="transmembrane region" description="Helical" evidence="9">
    <location>
        <begin position="270"/>
        <end position="291"/>
    </location>
</feature>
<keyword evidence="6 9" id="KW-0812">Transmembrane</keyword>
<dbReference type="InterPro" id="IPR013525">
    <property type="entry name" value="ABC2_TM"/>
</dbReference>
<dbReference type="PANTHER" id="PTHR30413">
    <property type="entry name" value="INNER MEMBRANE TRANSPORT PERMEASE"/>
    <property type="match status" value="1"/>
</dbReference>
<keyword evidence="5" id="KW-0997">Cell inner membrane</keyword>
<name>A0A4Q8ABW6_9MICC</name>
<evidence type="ECO:0000256" key="4">
    <source>
        <dbReference type="ARBA" id="ARBA00022475"/>
    </source>
</evidence>
<keyword evidence="7 9" id="KW-1133">Transmembrane helix</keyword>
<organism evidence="11 12">
    <name type="scientific">Zhihengliuella halotolerans</name>
    <dbReference type="NCBI Taxonomy" id="370736"/>
    <lineage>
        <taxon>Bacteria</taxon>
        <taxon>Bacillati</taxon>
        <taxon>Actinomycetota</taxon>
        <taxon>Actinomycetes</taxon>
        <taxon>Micrococcales</taxon>
        <taxon>Micrococcaceae</taxon>
        <taxon>Zhihengliuella</taxon>
    </lineage>
</organism>
<comment type="similarity">
    <text evidence="2 9">Belongs to the ABC-2 integral membrane protein family.</text>
</comment>
<dbReference type="OrthoDB" id="4186295at2"/>
<gene>
    <name evidence="11" type="ORF">EV380_1115</name>
</gene>
<accession>A0A4Q8ABW6</accession>
<evidence type="ECO:0000256" key="1">
    <source>
        <dbReference type="ARBA" id="ARBA00004429"/>
    </source>
</evidence>
<feature type="domain" description="ABC transmembrane type-2" evidence="10">
    <location>
        <begin position="64"/>
        <end position="291"/>
    </location>
</feature>
<evidence type="ECO:0000259" key="10">
    <source>
        <dbReference type="PROSITE" id="PS51012"/>
    </source>
</evidence>
<evidence type="ECO:0000313" key="11">
    <source>
        <dbReference type="EMBL" id="RZU61544.1"/>
    </source>
</evidence>
<dbReference type="AlphaFoldDB" id="A0A4Q8ABW6"/>
<evidence type="ECO:0000256" key="5">
    <source>
        <dbReference type="ARBA" id="ARBA00022519"/>
    </source>
</evidence>
<keyword evidence="12" id="KW-1185">Reference proteome</keyword>
<feature type="transmembrane region" description="Helical" evidence="9">
    <location>
        <begin position="173"/>
        <end position="195"/>
    </location>
</feature>
<comment type="caution">
    <text evidence="11">The sequence shown here is derived from an EMBL/GenBank/DDBJ whole genome shotgun (WGS) entry which is preliminary data.</text>
</comment>
<keyword evidence="8 9" id="KW-0472">Membrane</keyword>
<evidence type="ECO:0000256" key="3">
    <source>
        <dbReference type="ARBA" id="ARBA00022448"/>
    </source>
</evidence>
<dbReference type="PANTHER" id="PTHR30413:SF8">
    <property type="entry name" value="TRANSPORT PERMEASE PROTEIN"/>
    <property type="match status" value="1"/>
</dbReference>
<feature type="transmembrane region" description="Helical" evidence="9">
    <location>
        <begin position="148"/>
        <end position="167"/>
    </location>
</feature>
<protein>
    <recommendedName>
        <fullName evidence="9">Transport permease protein</fullName>
    </recommendedName>
</protein>
<sequence length="300" mass="33269">MTDQSSPGAARPDPLRLETGFSGLARVGARPSLPAYIASLWAYRHFIRFDALSRLKSNYRKNVLGPVWLVLTPVLNGLTYYLIFGLLLNLSRGIDNYVGYLLIGVFGFQFTNKVVMAGGSAINNNRKVVEAFSFPRASLPIAASLRETLGYIPGYLAMLVLILAIATPDEITWRWLYVVPIVALQAIFSQGIGLLLSRVIAAAPDFLNIMSFTMRIWMYASGVFYSFDRFANRPELAGLLDVLEGNPLYQILSMLRGVLLYAESPSLEQWLLVGAWAAGAYAVGFIVFWSAEETYSREAK</sequence>